<dbReference type="GO" id="GO:0003678">
    <property type="term" value="F:DNA helicase activity"/>
    <property type="evidence" value="ECO:0007669"/>
    <property type="project" value="InterPro"/>
</dbReference>
<dbReference type="EMBL" id="MFLF01000011">
    <property type="protein sequence ID" value="OGG60016.1"/>
    <property type="molecule type" value="Genomic_DNA"/>
</dbReference>
<reference evidence="3 4" key="1">
    <citation type="journal article" date="2016" name="Nat. Commun.">
        <title>Thousands of microbial genomes shed light on interconnected biogeochemical processes in an aquifer system.</title>
        <authorList>
            <person name="Anantharaman K."/>
            <person name="Brown C.T."/>
            <person name="Hug L.A."/>
            <person name="Sharon I."/>
            <person name="Castelle C.J."/>
            <person name="Probst A.J."/>
            <person name="Thomas B.C."/>
            <person name="Singh A."/>
            <person name="Wilkins M.J."/>
            <person name="Karaoz U."/>
            <person name="Brodie E.L."/>
            <person name="Williams K.H."/>
            <person name="Hubbard S.S."/>
            <person name="Banfield J.F."/>
        </authorList>
    </citation>
    <scope>NUCLEOTIDE SEQUENCE [LARGE SCALE GENOMIC DNA]</scope>
</reference>
<dbReference type="SUPFAM" id="SSF52540">
    <property type="entry name" value="P-loop containing nucleoside triphosphate hydrolases"/>
    <property type="match status" value="2"/>
</dbReference>
<dbReference type="STRING" id="1798492.A3C89_03880"/>
<dbReference type="GO" id="GO:0006281">
    <property type="term" value="P:DNA repair"/>
    <property type="evidence" value="ECO:0007669"/>
    <property type="project" value="InterPro"/>
</dbReference>
<proteinExistence type="predicted"/>
<dbReference type="GO" id="GO:0000723">
    <property type="term" value="P:telomere maintenance"/>
    <property type="evidence" value="ECO:0007669"/>
    <property type="project" value="InterPro"/>
</dbReference>
<dbReference type="Pfam" id="PF05970">
    <property type="entry name" value="PIF1"/>
    <property type="match status" value="1"/>
</dbReference>
<dbReference type="InterPro" id="IPR010285">
    <property type="entry name" value="DNA_helicase_pif1-like_DEAD"/>
</dbReference>
<dbReference type="PANTHER" id="PTHR47642:SF5">
    <property type="entry name" value="ATP-DEPENDENT DNA HELICASE"/>
    <property type="match status" value="1"/>
</dbReference>
<sequence length="567" mass="62248">MTQEQALSILKTGANVFLTGEPGAGKTYTLNRYLAHLDACGVSVAVTASTGIAATHVSGMTIHAWSGIGARDSLSEQDIDMVLQKEKYVKRMRKANVLVIDEISMLSAGALDAVEILCRRARGIGEPFGGMQLIVVGDFFQLPPITPYGQVPQFAFESPAWKRANMLTCYLEEQHRQEDELLLGLLSSIRRAEVEEEHFNLLAEQTDIAYEGVEPTRLFTHNKDVDALNAAELAKLSGTKKRYTMRGTGAKPLVEGLMKTCLSPQTLDLAVEAMVMCTKNNFEAGYVNGTLGRVVEFSKGDSFPIIETADGKRLKIEPTTWTLQEDGKVRAEVAQIPLRLAWAITIHKSQGMSLDAAEIDLRNAFTYGQGYVALSRVRTLAGMKIIGVGPNALIVDPRIVAADAKFRAGSDEAETAFGTVAEEELETLAKQFIERVGGKYKEGGSDQPRAAREPREPAVPTEEITRTHYEAGKTLADIARARELTIGTVWGHIEKLVRDGVLPETALDARVTSGAPWQETYEVIREALAACGVEKLKPLYDYLNEAHSYEEIRIARAVYMRREANEA</sequence>
<dbReference type="SMART" id="SM00382">
    <property type="entry name" value="AAA"/>
    <property type="match status" value="1"/>
</dbReference>
<dbReference type="InterPro" id="IPR051055">
    <property type="entry name" value="PIF1_helicase"/>
</dbReference>
<organism evidence="3 4">
    <name type="scientific">Candidatus Kaiserbacteria bacterium RIFCSPHIGHO2_02_FULL_50_50</name>
    <dbReference type="NCBI Taxonomy" id="1798492"/>
    <lineage>
        <taxon>Bacteria</taxon>
        <taxon>Candidatus Kaiseribacteriota</taxon>
    </lineage>
</organism>
<dbReference type="CDD" id="cd18809">
    <property type="entry name" value="SF1_C_RecD"/>
    <property type="match status" value="1"/>
</dbReference>
<evidence type="ECO:0000259" key="2">
    <source>
        <dbReference type="SMART" id="SM00382"/>
    </source>
</evidence>
<dbReference type="Gene3D" id="1.10.10.1390">
    <property type="entry name" value="ATP-dependent DNA helicase RecQ"/>
    <property type="match status" value="1"/>
</dbReference>
<dbReference type="InterPro" id="IPR003593">
    <property type="entry name" value="AAA+_ATPase"/>
</dbReference>
<evidence type="ECO:0000256" key="1">
    <source>
        <dbReference type="SAM" id="MobiDB-lite"/>
    </source>
</evidence>
<dbReference type="Gene3D" id="3.40.50.300">
    <property type="entry name" value="P-loop containing nucleotide triphosphate hydrolases"/>
    <property type="match status" value="1"/>
</dbReference>
<evidence type="ECO:0000313" key="3">
    <source>
        <dbReference type="EMBL" id="OGG60016.1"/>
    </source>
</evidence>
<dbReference type="InterPro" id="IPR029491">
    <property type="entry name" value="Helicase_HTH"/>
</dbReference>
<name>A0A1F6DF72_9BACT</name>
<gene>
    <name evidence="3" type="ORF">A3C89_03880</name>
</gene>
<feature type="region of interest" description="Disordered" evidence="1">
    <location>
        <begin position="440"/>
        <end position="460"/>
    </location>
</feature>
<dbReference type="CDD" id="cd18037">
    <property type="entry name" value="DEXSc_Pif1_like"/>
    <property type="match status" value="1"/>
</dbReference>
<feature type="compositionally biased region" description="Basic and acidic residues" evidence="1">
    <location>
        <begin position="440"/>
        <end position="456"/>
    </location>
</feature>
<dbReference type="Pfam" id="PF14493">
    <property type="entry name" value="HTH_40"/>
    <property type="match status" value="1"/>
</dbReference>
<accession>A0A1F6DF72</accession>
<dbReference type="PANTHER" id="PTHR47642">
    <property type="entry name" value="ATP-DEPENDENT DNA HELICASE"/>
    <property type="match status" value="1"/>
</dbReference>
<feature type="domain" description="AAA+ ATPase" evidence="2">
    <location>
        <begin position="12"/>
        <end position="301"/>
    </location>
</feature>
<evidence type="ECO:0000313" key="4">
    <source>
        <dbReference type="Proteomes" id="UP000178794"/>
    </source>
</evidence>
<dbReference type="InterPro" id="IPR027417">
    <property type="entry name" value="P-loop_NTPase"/>
</dbReference>
<comment type="caution">
    <text evidence="3">The sequence shown here is derived from an EMBL/GenBank/DDBJ whole genome shotgun (WGS) entry which is preliminary data.</text>
</comment>
<protein>
    <recommendedName>
        <fullName evidence="2">AAA+ ATPase domain-containing protein</fullName>
    </recommendedName>
</protein>
<dbReference type="AlphaFoldDB" id="A0A1F6DF72"/>
<dbReference type="Proteomes" id="UP000178794">
    <property type="component" value="Unassembled WGS sequence"/>
</dbReference>